<dbReference type="SMART" id="SM00382">
    <property type="entry name" value="AAA"/>
    <property type="match status" value="1"/>
</dbReference>
<dbReference type="EMBL" id="JAHLFP010000035">
    <property type="protein sequence ID" value="MBU3806102.1"/>
    <property type="molecule type" value="Genomic_DNA"/>
</dbReference>
<evidence type="ECO:0000313" key="2">
    <source>
        <dbReference type="EMBL" id="MBU3806102.1"/>
    </source>
</evidence>
<dbReference type="Pfam" id="PF00004">
    <property type="entry name" value="AAA"/>
    <property type="match status" value="1"/>
</dbReference>
<gene>
    <name evidence="2" type="ORF">H9882_04345</name>
</gene>
<protein>
    <submittedName>
        <fullName evidence="2">AAA family ATPase</fullName>
    </submittedName>
</protein>
<feature type="domain" description="AAA+ ATPase" evidence="1">
    <location>
        <begin position="32"/>
        <end position="314"/>
    </location>
</feature>
<dbReference type="AlphaFoldDB" id="A0A948T2C6"/>
<dbReference type="InterPro" id="IPR027417">
    <property type="entry name" value="P-loop_NTPase"/>
</dbReference>
<dbReference type="Proteomes" id="UP000713596">
    <property type="component" value="Unassembled WGS sequence"/>
</dbReference>
<dbReference type="InterPro" id="IPR003593">
    <property type="entry name" value="AAA+_ATPase"/>
</dbReference>
<dbReference type="InterPro" id="IPR003959">
    <property type="entry name" value="ATPase_AAA_core"/>
</dbReference>
<comment type="caution">
    <text evidence="2">The sequence shown here is derived from an EMBL/GenBank/DDBJ whole genome shotgun (WGS) entry which is preliminary data.</text>
</comment>
<evidence type="ECO:0000313" key="3">
    <source>
        <dbReference type="Proteomes" id="UP000713596"/>
    </source>
</evidence>
<dbReference type="CDD" id="cd00009">
    <property type="entry name" value="AAA"/>
    <property type="match status" value="1"/>
</dbReference>
<reference evidence="2" key="1">
    <citation type="journal article" date="2021" name="PeerJ">
        <title>Extensive microbial diversity within the chicken gut microbiome revealed by metagenomics and culture.</title>
        <authorList>
            <person name="Gilroy R."/>
            <person name="Ravi A."/>
            <person name="Getino M."/>
            <person name="Pursley I."/>
            <person name="Horton D.L."/>
            <person name="Alikhan N.F."/>
            <person name="Baker D."/>
            <person name="Gharbi K."/>
            <person name="Hall N."/>
            <person name="Watson M."/>
            <person name="Adriaenssens E.M."/>
            <person name="Foster-Nyarko E."/>
            <person name="Jarju S."/>
            <person name="Secka A."/>
            <person name="Antonio M."/>
            <person name="Oren A."/>
            <person name="Chaudhuri R.R."/>
            <person name="La Ragione R."/>
            <person name="Hildebrand F."/>
            <person name="Pallen M.J."/>
        </authorList>
    </citation>
    <scope>NUCLEOTIDE SEQUENCE</scope>
    <source>
        <strain evidence="2">B5_2728</strain>
    </source>
</reference>
<accession>A0A948T2C6</accession>
<reference evidence="2" key="2">
    <citation type="submission" date="2021-04" db="EMBL/GenBank/DDBJ databases">
        <authorList>
            <person name="Gilroy R."/>
        </authorList>
    </citation>
    <scope>NUCLEOTIDE SEQUENCE</scope>
    <source>
        <strain evidence="2">B5_2728</strain>
    </source>
</reference>
<proteinExistence type="predicted"/>
<sequence>MNIKRAKQEIMDTVRAYLAKDEFGNYRIPSLRQRPLLLMGPPGIGKTQIMEQVAQEMGVGLVSYTITHHTRQSALGLPFISQEEFEGNSFSVTEYTMSEILASVYRLMKQTGQKEGILFLDEINCISETLTPMMLQFLQYKSFGNQKLPEGWVLATAGNPPEYNKSVREFDVATLDRVKRMDIQQDYGVWKEYALRKGLHGSVLSYLDLRKENFYQMEPAAGGMQFVTARGWEDLSELLQVYDQLGLKADKEVISQYIQLPRIARDFASYLALYEKHRQVFCVDEILSGQSTALQRRELSSGAFDEKLSVLGLLLSRLREHTKSCFETEQVLQQLHELLSQLKENLDEIPVSSWLEAQIQLLLEQIQQKKQQGAGADSLYPLMRTSRVLEQFLHTLQQQKPLDEFTLLKEEFQKLADEHEDSIQSVQQKLEFAFAFLEQALGESQELVMFATELTAGYHTSWFIQQFGCDAYFRHNQSLLFDDTEQALRSEIAALKQGIPSSN</sequence>
<evidence type="ECO:0000259" key="1">
    <source>
        <dbReference type="SMART" id="SM00382"/>
    </source>
</evidence>
<dbReference type="GO" id="GO:0005524">
    <property type="term" value="F:ATP binding"/>
    <property type="evidence" value="ECO:0007669"/>
    <property type="project" value="InterPro"/>
</dbReference>
<dbReference type="GO" id="GO:0016887">
    <property type="term" value="F:ATP hydrolysis activity"/>
    <property type="evidence" value="ECO:0007669"/>
    <property type="project" value="InterPro"/>
</dbReference>
<organism evidence="2 3">
    <name type="scientific">Candidatus Allofournierella pullistercoris</name>
    <dbReference type="NCBI Taxonomy" id="2838597"/>
    <lineage>
        <taxon>Bacteria</taxon>
        <taxon>Bacillati</taxon>
        <taxon>Bacillota</taxon>
        <taxon>Clostridia</taxon>
        <taxon>Eubacteriales</taxon>
        <taxon>Oscillospiraceae</taxon>
        <taxon>Allofournierella</taxon>
    </lineage>
</organism>
<name>A0A948T2C6_9FIRM</name>
<dbReference type="Gene3D" id="3.40.50.300">
    <property type="entry name" value="P-loop containing nucleotide triphosphate hydrolases"/>
    <property type="match status" value="1"/>
</dbReference>
<dbReference type="SUPFAM" id="SSF52540">
    <property type="entry name" value="P-loop containing nucleoside triphosphate hydrolases"/>
    <property type="match status" value="1"/>
</dbReference>